<dbReference type="Proteomes" id="UP001623349">
    <property type="component" value="Unassembled WGS sequence"/>
</dbReference>
<feature type="domain" description="Cadherin" evidence="7">
    <location>
        <begin position="261"/>
        <end position="381"/>
    </location>
</feature>
<feature type="domain" description="Cadherin" evidence="7">
    <location>
        <begin position="161"/>
        <end position="260"/>
    </location>
</feature>
<comment type="caution">
    <text evidence="8">The sequence shown here is derived from an EMBL/GenBank/DDBJ whole genome shotgun (WGS) entry which is preliminary data.</text>
</comment>
<sequence length="945" mass="105573">MDTRGCVWLLLLLSFPQGQSHQPLQRFKRRWVLTTLELQEEDQGPFPKLVGELFNNMSKNVSLIYLIRGPGVDEFPEIGLFSIENHHSGKIYVHRPVDREVTPSFMLTKRSDKKQFRGERVYVLSKVYFDAVDRATGKVVDESLIFNIRIRDVNDHAPQFPEKEFNVSVKESQAAGQPIFQLLTVDLDQENTPNSQVLYFLVSQTPLLRESGFRIDLISGETAPQFTLIIRASDCGEPSLSSTATIHISVEDSNNHMPTFMEDHYEIQISEGQVEQGMLYLPVQDGDSPFTPAWRTQFSIWDGNEEGHFDIVTDPETNQGLLSIIKPLDYETQVAHSLVIVVENQEPLFLCKEGQLQPLRKAMASTTVSVRVLDTNDPPAFHPRSFIVSEEDGAWPAIQLGYFNATDPDRADSQISFCPWLVNIIKPQELLEPSLIGKVVDEKKTMAHWLSRGDHDYKLVHDPANWVTVDEKSGVVTTKRQIDRESPHVNNSFYTILVHAVDNGLPPLTGTGTLMLFLSDVNDNAPTLQPHSRHLEVCESAGRQPLLLEAEDADLDPYADPFTFDLDDAQGDVGETWMLRTKQGEGRSAELIVLRSLPPGDYLVPLFVADRQGLAQKQTVHVRICSCPGGSECEERSDPGLLWWVLSPVCAALMALSTALLCLLRCSCIFGPKRLRGFIPSDSGHQTLIVYNEESKALSAQLSQPCATQAHILFRGLERWSQLPRNQFRFHIDASSLGRPDARSILQQSCGQCQAWGEELLSSFGKASLPGHLSNKISGAVASVGPDGTGGMDCLCPTALMMASIEFIRRQAELIETRIVKSKHECGHHTCFLVFYRPTVQGMCLGHAVLAFMRMLESRTQEANALHTEPFPRPPYLKFSPKVSPLERLLNKPRPPATLPRNPTTPGALAFVFLLKTPQNPNHHTIEETICSCQSHTPSRAQGKS</sequence>
<evidence type="ECO:0000256" key="2">
    <source>
        <dbReference type="ARBA" id="ARBA00022737"/>
    </source>
</evidence>
<keyword evidence="2" id="KW-0677">Repeat</keyword>
<feature type="domain" description="Cadherin" evidence="7">
    <location>
        <begin position="457"/>
        <end position="528"/>
    </location>
</feature>
<gene>
    <name evidence="8" type="ORF">APTSU1_000253200</name>
</gene>
<dbReference type="SMART" id="SM00112">
    <property type="entry name" value="CA"/>
    <property type="match status" value="3"/>
</dbReference>
<evidence type="ECO:0000256" key="5">
    <source>
        <dbReference type="PROSITE-ProRule" id="PRU00043"/>
    </source>
</evidence>
<dbReference type="PROSITE" id="PS00232">
    <property type="entry name" value="CADHERIN_1"/>
    <property type="match status" value="1"/>
</dbReference>
<feature type="chain" id="PRO_5046219331" evidence="6">
    <location>
        <begin position="21"/>
        <end position="945"/>
    </location>
</feature>
<proteinExistence type="predicted"/>
<name>A0ABQ0EKA8_APOSI</name>
<feature type="domain" description="Cadherin" evidence="7">
    <location>
        <begin position="32"/>
        <end position="160"/>
    </location>
</feature>
<protein>
    <submittedName>
        <fullName evidence="8">Cadherin-like protein 26</fullName>
    </submittedName>
</protein>
<keyword evidence="9" id="KW-1185">Reference proteome</keyword>
<dbReference type="PROSITE" id="PS50268">
    <property type="entry name" value="CADHERIN_2"/>
    <property type="match status" value="4"/>
</dbReference>
<evidence type="ECO:0000256" key="6">
    <source>
        <dbReference type="SAM" id="SignalP"/>
    </source>
</evidence>
<organism evidence="8 9">
    <name type="scientific">Apodemus speciosus</name>
    <name type="common">Large Japanese field mouse</name>
    <dbReference type="NCBI Taxonomy" id="105296"/>
    <lineage>
        <taxon>Eukaryota</taxon>
        <taxon>Metazoa</taxon>
        <taxon>Chordata</taxon>
        <taxon>Craniata</taxon>
        <taxon>Vertebrata</taxon>
        <taxon>Euteleostomi</taxon>
        <taxon>Mammalia</taxon>
        <taxon>Eutheria</taxon>
        <taxon>Euarchontoglires</taxon>
        <taxon>Glires</taxon>
        <taxon>Rodentia</taxon>
        <taxon>Myomorpha</taxon>
        <taxon>Muroidea</taxon>
        <taxon>Muridae</taxon>
        <taxon>Murinae</taxon>
        <taxon>Apodemus</taxon>
    </lineage>
</organism>
<dbReference type="SUPFAM" id="SSF49313">
    <property type="entry name" value="Cadherin-like"/>
    <property type="match status" value="4"/>
</dbReference>
<dbReference type="InterPro" id="IPR020894">
    <property type="entry name" value="Cadherin_CS"/>
</dbReference>
<dbReference type="EMBL" id="BAAFST010000002">
    <property type="protein sequence ID" value="GAB1287302.1"/>
    <property type="molecule type" value="Genomic_DNA"/>
</dbReference>
<dbReference type="InterPro" id="IPR002126">
    <property type="entry name" value="Cadherin-like_dom"/>
</dbReference>
<feature type="signal peptide" evidence="6">
    <location>
        <begin position="1"/>
        <end position="20"/>
    </location>
</feature>
<dbReference type="InterPro" id="IPR015919">
    <property type="entry name" value="Cadherin-like_sf"/>
</dbReference>
<evidence type="ECO:0000256" key="1">
    <source>
        <dbReference type="ARBA" id="ARBA00004370"/>
    </source>
</evidence>
<evidence type="ECO:0000313" key="8">
    <source>
        <dbReference type="EMBL" id="GAB1287302.1"/>
    </source>
</evidence>
<keyword evidence="4" id="KW-0472">Membrane</keyword>
<keyword evidence="6" id="KW-0732">Signal</keyword>
<keyword evidence="3 5" id="KW-0106">Calcium</keyword>
<dbReference type="PANTHER" id="PTHR24027">
    <property type="entry name" value="CADHERIN-23"/>
    <property type="match status" value="1"/>
</dbReference>
<evidence type="ECO:0000256" key="3">
    <source>
        <dbReference type="ARBA" id="ARBA00022837"/>
    </source>
</evidence>
<dbReference type="PRINTS" id="PR00205">
    <property type="entry name" value="CADHERIN"/>
</dbReference>
<evidence type="ECO:0000256" key="4">
    <source>
        <dbReference type="ARBA" id="ARBA00023136"/>
    </source>
</evidence>
<reference evidence="8 9" key="1">
    <citation type="submission" date="2024-08" db="EMBL/GenBank/DDBJ databases">
        <title>The draft genome of Apodemus speciosus.</title>
        <authorList>
            <person name="Nabeshima K."/>
            <person name="Suzuki S."/>
            <person name="Onuma M."/>
        </authorList>
    </citation>
    <scope>NUCLEOTIDE SEQUENCE [LARGE SCALE GENOMIC DNA]</scope>
    <source>
        <strain evidence="8">IB14-021</strain>
    </source>
</reference>
<dbReference type="InterPro" id="IPR039808">
    <property type="entry name" value="Cadherin"/>
</dbReference>
<evidence type="ECO:0000313" key="9">
    <source>
        <dbReference type="Proteomes" id="UP001623349"/>
    </source>
</evidence>
<accession>A0ABQ0EKA8</accession>
<dbReference type="Gene3D" id="2.60.40.60">
    <property type="entry name" value="Cadherins"/>
    <property type="match status" value="5"/>
</dbReference>
<evidence type="ECO:0000259" key="7">
    <source>
        <dbReference type="PROSITE" id="PS50268"/>
    </source>
</evidence>
<dbReference type="CDD" id="cd11304">
    <property type="entry name" value="Cadherin_repeat"/>
    <property type="match status" value="4"/>
</dbReference>
<dbReference type="Pfam" id="PF00028">
    <property type="entry name" value="Cadherin"/>
    <property type="match status" value="3"/>
</dbReference>
<dbReference type="PANTHER" id="PTHR24027:SF78">
    <property type="entry name" value="CADHERIN-LIKE PROTEIN 26"/>
    <property type="match status" value="1"/>
</dbReference>
<comment type="subcellular location">
    <subcellularLocation>
        <location evidence="1">Membrane</location>
    </subcellularLocation>
</comment>